<comment type="catalytic activity">
    <reaction evidence="11">
        <text>isopentenyl diphosphate = dimethylallyl diphosphate</text>
        <dbReference type="Rhea" id="RHEA:23284"/>
        <dbReference type="ChEBI" id="CHEBI:57623"/>
        <dbReference type="ChEBI" id="CHEBI:128769"/>
        <dbReference type="EC" id="5.3.3.2"/>
    </reaction>
</comment>
<dbReference type="EMBL" id="FXTU01000001">
    <property type="protein sequence ID" value="SMP06322.1"/>
    <property type="molecule type" value="Genomic_DNA"/>
</dbReference>
<dbReference type="GO" id="GO:0005737">
    <property type="term" value="C:cytoplasm"/>
    <property type="evidence" value="ECO:0007669"/>
    <property type="project" value="UniProtKB-SubCell"/>
</dbReference>
<evidence type="ECO:0000256" key="10">
    <source>
        <dbReference type="ARBA" id="ARBA00025810"/>
    </source>
</evidence>
<comment type="caution">
    <text evidence="13">The sequence shown here is derived from an EMBL/GenBank/DDBJ whole genome shotgun (WGS) entry which is preliminary data.</text>
</comment>
<dbReference type="GO" id="GO:0010181">
    <property type="term" value="F:FMN binding"/>
    <property type="evidence" value="ECO:0007669"/>
    <property type="project" value="UniProtKB-UniRule"/>
</dbReference>
<dbReference type="InterPro" id="IPR013785">
    <property type="entry name" value="Aldolase_TIM"/>
</dbReference>
<dbReference type="Proteomes" id="UP001157946">
    <property type="component" value="Unassembled WGS sequence"/>
</dbReference>
<evidence type="ECO:0000256" key="5">
    <source>
        <dbReference type="ARBA" id="ARBA00022723"/>
    </source>
</evidence>
<name>A0AA45WKA3_9BACL</name>
<evidence type="ECO:0000313" key="13">
    <source>
        <dbReference type="EMBL" id="SMP06322.1"/>
    </source>
</evidence>
<feature type="binding site" evidence="11">
    <location>
        <position position="195"/>
    </location>
    <ligand>
        <name>FMN</name>
        <dbReference type="ChEBI" id="CHEBI:58210"/>
    </ligand>
</feature>
<comment type="caution">
    <text evidence="11">Lacks conserved residue(s) required for the propagation of feature annotation.</text>
</comment>
<dbReference type="HAMAP" id="MF_00354">
    <property type="entry name" value="Idi_2"/>
    <property type="match status" value="1"/>
</dbReference>
<feature type="binding site" evidence="11">
    <location>
        <position position="100"/>
    </location>
    <ligand>
        <name>FMN</name>
        <dbReference type="ChEBI" id="CHEBI:58210"/>
    </ligand>
</feature>
<dbReference type="Pfam" id="PF01070">
    <property type="entry name" value="FMN_dh"/>
    <property type="match status" value="2"/>
</dbReference>
<comment type="cofactor">
    <cofactor evidence="1 11">
        <name>FMN</name>
        <dbReference type="ChEBI" id="CHEBI:58210"/>
    </cofactor>
</comment>
<evidence type="ECO:0000259" key="12">
    <source>
        <dbReference type="Pfam" id="PF01070"/>
    </source>
</evidence>
<evidence type="ECO:0000256" key="4">
    <source>
        <dbReference type="ARBA" id="ARBA00022643"/>
    </source>
</evidence>
<dbReference type="GO" id="GO:0008299">
    <property type="term" value="P:isoprenoid biosynthetic process"/>
    <property type="evidence" value="ECO:0007669"/>
    <property type="project" value="UniProtKB-UniRule"/>
</dbReference>
<evidence type="ECO:0000256" key="7">
    <source>
        <dbReference type="ARBA" id="ARBA00022857"/>
    </source>
</evidence>
<evidence type="ECO:0000256" key="8">
    <source>
        <dbReference type="ARBA" id="ARBA00023229"/>
    </source>
</evidence>
<evidence type="ECO:0000256" key="2">
    <source>
        <dbReference type="ARBA" id="ARBA00022490"/>
    </source>
</evidence>
<dbReference type="EC" id="5.3.3.2" evidence="11"/>
<keyword evidence="4 11" id="KW-0288">FMN</keyword>
<dbReference type="RefSeq" id="WP_284723978.1">
    <property type="nucleotide sequence ID" value="NZ_FXTU01000001.1"/>
</dbReference>
<keyword evidence="6 11" id="KW-0460">Magnesium</keyword>
<feature type="binding site" evidence="11">
    <location>
        <position position="225"/>
    </location>
    <ligand>
        <name>FMN</name>
        <dbReference type="ChEBI" id="CHEBI:58210"/>
    </ligand>
</feature>
<comment type="subunit">
    <text evidence="10 11">Homooctamer. Dimer of tetramers.</text>
</comment>
<dbReference type="GO" id="GO:0070402">
    <property type="term" value="F:NADPH binding"/>
    <property type="evidence" value="ECO:0007669"/>
    <property type="project" value="UniProtKB-UniRule"/>
</dbReference>
<dbReference type="Gene3D" id="3.20.20.70">
    <property type="entry name" value="Aldolase class I"/>
    <property type="match status" value="1"/>
</dbReference>
<accession>A0AA45WKA3</accession>
<dbReference type="GO" id="GO:0004452">
    <property type="term" value="F:isopentenyl-diphosphate delta-isomerase activity"/>
    <property type="evidence" value="ECO:0007669"/>
    <property type="project" value="UniProtKB-UniRule"/>
</dbReference>
<keyword evidence="8 11" id="KW-0414">Isoprene biosynthesis</keyword>
<dbReference type="InterPro" id="IPR000262">
    <property type="entry name" value="FMN-dep_DH"/>
</dbReference>
<dbReference type="CDD" id="cd02811">
    <property type="entry name" value="IDI-2_FMN"/>
    <property type="match status" value="1"/>
</dbReference>
<dbReference type="AlphaFoldDB" id="A0AA45WKA3"/>
<comment type="cofactor">
    <cofactor evidence="11">
        <name>Mg(2+)</name>
        <dbReference type="ChEBI" id="CHEBI:18420"/>
    </cofactor>
</comment>
<reference evidence="13" key="1">
    <citation type="submission" date="2017-05" db="EMBL/GenBank/DDBJ databases">
        <authorList>
            <person name="Varghese N."/>
            <person name="Submissions S."/>
        </authorList>
    </citation>
    <scope>NUCLEOTIDE SEQUENCE</scope>
    <source>
        <strain evidence="13">DSM 45262</strain>
    </source>
</reference>
<feature type="domain" description="FMN-dependent dehydrogenase" evidence="12">
    <location>
        <begin position="178"/>
        <end position="339"/>
    </location>
</feature>
<dbReference type="NCBIfam" id="TIGR02151">
    <property type="entry name" value="IPP_isom_2"/>
    <property type="match status" value="1"/>
</dbReference>
<feature type="binding site" evidence="11">
    <location>
        <begin position="11"/>
        <end position="12"/>
    </location>
    <ligand>
        <name>substrate</name>
    </ligand>
</feature>
<feature type="binding site" evidence="11">
    <location>
        <begin position="70"/>
        <end position="72"/>
    </location>
    <ligand>
        <name>FMN</name>
        <dbReference type="ChEBI" id="CHEBI:58210"/>
    </ligand>
</feature>
<dbReference type="GO" id="GO:0016491">
    <property type="term" value="F:oxidoreductase activity"/>
    <property type="evidence" value="ECO:0007669"/>
    <property type="project" value="InterPro"/>
</dbReference>
<feature type="binding site" evidence="11">
    <location>
        <position position="163"/>
    </location>
    <ligand>
        <name>substrate</name>
    </ligand>
</feature>
<feature type="binding site" evidence="11">
    <location>
        <position position="128"/>
    </location>
    <ligand>
        <name>FMN</name>
        <dbReference type="ChEBI" id="CHEBI:58210"/>
    </ligand>
</feature>
<feature type="binding site" evidence="11">
    <location>
        <position position="164"/>
    </location>
    <ligand>
        <name>Mg(2+)</name>
        <dbReference type="ChEBI" id="CHEBI:18420"/>
    </ligand>
</feature>
<keyword evidence="9 11" id="KW-0413">Isomerase</keyword>
<evidence type="ECO:0000256" key="1">
    <source>
        <dbReference type="ARBA" id="ARBA00001917"/>
    </source>
</evidence>
<dbReference type="PANTHER" id="PTHR43665:SF1">
    <property type="entry name" value="ISOPENTENYL-DIPHOSPHATE DELTA-ISOMERASE"/>
    <property type="match status" value="1"/>
</dbReference>
<dbReference type="GO" id="GO:0000287">
    <property type="term" value="F:magnesium ion binding"/>
    <property type="evidence" value="ECO:0007669"/>
    <property type="project" value="UniProtKB-UniRule"/>
</dbReference>
<feature type="binding site" evidence="11">
    <location>
        <begin position="100"/>
        <end position="102"/>
    </location>
    <ligand>
        <name>substrate</name>
    </ligand>
</feature>
<comment type="cofactor">
    <cofactor evidence="11">
        <name>NADPH</name>
        <dbReference type="ChEBI" id="CHEBI:57783"/>
    </cofactor>
</comment>
<dbReference type="PANTHER" id="PTHR43665">
    <property type="entry name" value="ISOPENTENYL-DIPHOSPHATE DELTA-ISOMERASE"/>
    <property type="match status" value="1"/>
</dbReference>
<keyword evidence="3 11" id="KW-0285">Flavoprotein</keyword>
<protein>
    <recommendedName>
        <fullName evidence="11">Isopentenyl-diphosphate delta-isomerase</fullName>
        <shortName evidence="11">IPP isomerase</shortName>
        <ecNumber evidence="11">5.3.3.2</ecNumber>
    </recommendedName>
    <alternativeName>
        <fullName evidence="11">Isopentenyl diphosphate:dimethylallyl diphosphate isomerase</fullName>
    </alternativeName>
    <alternativeName>
        <fullName evidence="11">Isopentenyl pyrophosphate isomerase</fullName>
    </alternativeName>
    <alternativeName>
        <fullName evidence="11">Type 2 isopentenyl diphosphate isomerase</fullName>
        <shortName evidence="11">IDI-2</shortName>
    </alternativeName>
</protein>
<evidence type="ECO:0000256" key="9">
    <source>
        <dbReference type="ARBA" id="ARBA00023235"/>
    </source>
</evidence>
<evidence type="ECO:0000256" key="3">
    <source>
        <dbReference type="ARBA" id="ARBA00022630"/>
    </source>
</evidence>
<gene>
    <name evidence="11" type="primary">fni</name>
    <name evidence="13" type="ORF">SAMN06265361_101693</name>
</gene>
<keyword evidence="14" id="KW-1185">Reference proteome</keyword>
<evidence type="ECO:0000313" key="14">
    <source>
        <dbReference type="Proteomes" id="UP001157946"/>
    </source>
</evidence>
<keyword evidence="2 11" id="KW-0963">Cytoplasm</keyword>
<dbReference type="SUPFAM" id="SSF51395">
    <property type="entry name" value="FMN-linked oxidoreductases"/>
    <property type="match status" value="1"/>
</dbReference>
<organism evidence="13 14">
    <name type="scientific">Laceyella tengchongensis</name>
    <dbReference type="NCBI Taxonomy" id="574699"/>
    <lineage>
        <taxon>Bacteria</taxon>
        <taxon>Bacillati</taxon>
        <taxon>Bacillota</taxon>
        <taxon>Bacilli</taxon>
        <taxon>Bacillales</taxon>
        <taxon>Thermoactinomycetaceae</taxon>
        <taxon>Laceyella</taxon>
    </lineage>
</organism>
<feature type="domain" description="FMN-dependent dehydrogenase" evidence="12">
    <location>
        <begin position="11"/>
        <end position="102"/>
    </location>
</feature>
<keyword evidence="7 11" id="KW-0521">NADP</keyword>
<proteinExistence type="inferred from homology"/>
<dbReference type="InterPro" id="IPR011179">
    <property type="entry name" value="IPdP_isomerase"/>
</dbReference>
<keyword evidence="5 11" id="KW-0479">Metal-binding</keyword>
<comment type="function">
    <text evidence="11">Involved in the biosynthesis of isoprenoids. Catalyzes the 1,3-allylic rearrangement of the homoallylic substrate isopentenyl (IPP) to its allylic isomer, dimethylallyl diphosphate (DMAPP).</text>
</comment>
<evidence type="ECO:0000256" key="11">
    <source>
        <dbReference type="HAMAP-Rule" id="MF_00354"/>
    </source>
</evidence>
<comment type="subcellular location">
    <subcellularLocation>
        <location evidence="11">Cytoplasm</location>
    </subcellularLocation>
</comment>
<sequence length="348" mass="37996">MLERPDETKRRKAEHIDIVLKRDVTGKTITTGFEQYRFRHQALPELDFDAVSLATSFLGKQVKAPLLISSMTGGTKETGEINRRLAQAAQARGWVLGLGSMRVALECAEALETFQVRNFAPDIPILANIGAVQLNKGLQVDDCRRLVDLIGADGLVLHLNPLQEVFQPEGDTQFSGLLQKIEHLCRALEFPVGVKEVGWGIHGPLAKALVERGIAFIDVAGAGGTSWSQVEKYRSHNPVRFAAADAFREWGIPTSQCVIDVRRHVPDVPVIASGGLHHGVDAAKAIALGADLAGFGRTLLKSAADMDLDALMQRLEQIELEMRICMFASGIRAVTELKHTEKLEKANG</sequence>
<dbReference type="PIRSF" id="PIRSF003314">
    <property type="entry name" value="IPP_isomerase"/>
    <property type="match status" value="1"/>
</dbReference>
<evidence type="ECO:0000256" key="6">
    <source>
        <dbReference type="ARBA" id="ARBA00022842"/>
    </source>
</evidence>
<feature type="binding site" evidence="11">
    <location>
        <position position="69"/>
    </location>
    <ligand>
        <name>FMN</name>
        <dbReference type="ChEBI" id="CHEBI:58210"/>
    </ligand>
</feature>
<comment type="similarity">
    <text evidence="11">Belongs to the IPP isomerase type 2 family.</text>
</comment>